<dbReference type="SUPFAM" id="SSF48452">
    <property type="entry name" value="TPR-like"/>
    <property type="match status" value="1"/>
</dbReference>
<dbReference type="RefSeq" id="WP_066495711.1">
    <property type="nucleotide sequence ID" value="NZ_CP013389.1"/>
</dbReference>
<dbReference type="PANTHER" id="PTHR44998">
    <property type="match status" value="1"/>
</dbReference>
<evidence type="ECO:0000313" key="3">
    <source>
        <dbReference type="EMBL" id="AOJ11449.1"/>
    </source>
</evidence>
<dbReference type="InterPro" id="IPR011990">
    <property type="entry name" value="TPR-like_helical_dom_sf"/>
</dbReference>
<proteinExistence type="predicted"/>
<dbReference type="AlphaFoldDB" id="A0A1B4G6C0"/>
<dbReference type="SMART" id="SM00028">
    <property type="entry name" value="TPR"/>
    <property type="match status" value="4"/>
</dbReference>
<dbReference type="InterPro" id="IPR019734">
    <property type="entry name" value="TPR_rpt"/>
</dbReference>
<evidence type="ECO:0000313" key="4">
    <source>
        <dbReference type="Proteomes" id="UP000067711"/>
    </source>
</evidence>
<feature type="region of interest" description="Disordered" evidence="2">
    <location>
        <begin position="257"/>
        <end position="284"/>
    </location>
</feature>
<feature type="repeat" description="TPR" evidence="1">
    <location>
        <begin position="74"/>
        <end position="107"/>
    </location>
</feature>
<protein>
    <submittedName>
        <fullName evidence="3">Uncharacterized protein</fullName>
    </submittedName>
</protein>
<accession>A0A1B4G6C0</accession>
<name>A0A1B4G6C0_9BURK</name>
<sequence length="284" mass="30362">MRHSIFETAWLAIVLPIVWGGCTHPGLQTRPVLSHRIDDPGADLRIADSALSGGNIDLAATLYEKVLNAHPDALAARLGLGDVYYRSGNLARARVLYSQAAEQAPTQPGARLGLARVALRQRRLDDAVRQYRELLAEQPGNPLAAEGLGAALDMEGRHADAQAVYRDALLAHPDEQGLRVNLGLSLVLSNRSREGVNVLLDVAGLPDAPWQARQSLAFAYGVLGNVDSAKRILSSELPPSAVADNLRVYQAVRAKLASRNPAQTPPTASGARPDVARPGPRAEK</sequence>
<evidence type="ECO:0000256" key="1">
    <source>
        <dbReference type="PROSITE-ProRule" id="PRU00339"/>
    </source>
</evidence>
<dbReference type="Gene3D" id="1.25.40.10">
    <property type="entry name" value="Tetratricopeptide repeat domain"/>
    <property type="match status" value="1"/>
</dbReference>
<dbReference type="EMBL" id="CP013389">
    <property type="protein sequence ID" value="AOJ11449.1"/>
    <property type="molecule type" value="Genomic_DNA"/>
</dbReference>
<keyword evidence="1" id="KW-0802">TPR repeat</keyword>
<dbReference type="PROSITE" id="PS51257">
    <property type="entry name" value="PROKAR_LIPOPROTEIN"/>
    <property type="match status" value="1"/>
</dbReference>
<dbReference type="PROSITE" id="PS50005">
    <property type="entry name" value="TPR"/>
    <property type="match status" value="1"/>
</dbReference>
<reference evidence="3 4" key="1">
    <citation type="submission" date="2015-12" db="EMBL/GenBank/DDBJ databases">
        <title>Diversity of Burkholderia near neighbor genomes.</title>
        <authorList>
            <person name="Sahl J."/>
            <person name="Wagner D."/>
            <person name="Keim P."/>
        </authorList>
    </citation>
    <scope>NUCLEOTIDE SEQUENCE [LARGE SCALE GENOMIC DNA]</scope>
    <source>
        <strain evidence="3 4">BDU8</strain>
    </source>
</reference>
<evidence type="ECO:0000256" key="2">
    <source>
        <dbReference type="SAM" id="MobiDB-lite"/>
    </source>
</evidence>
<dbReference type="Proteomes" id="UP000067711">
    <property type="component" value="Chromosome 1"/>
</dbReference>
<gene>
    <name evidence="3" type="ORF">WS71_30795</name>
</gene>
<dbReference type="Pfam" id="PF13432">
    <property type="entry name" value="TPR_16"/>
    <property type="match status" value="2"/>
</dbReference>
<dbReference type="PANTHER" id="PTHR44998:SF1">
    <property type="entry name" value="UDP-N-ACETYLGLUCOSAMINE--PEPTIDE N-ACETYLGLUCOSAMINYLTRANSFERASE 110 KDA SUBUNIT"/>
    <property type="match status" value="1"/>
</dbReference>
<organism evidence="3 4">
    <name type="scientific">Burkholderia mayonis</name>
    <dbReference type="NCBI Taxonomy" id="1385591"/>
    <lineage>
        <taxon>Bacteria</taxon>
        <taxon>Pseudomonadati</taxon>
        <taxon>Pseudomonadota</taxon>
        <taxon>Betaproteobacteria</taxon>
        <taxon>Burkholderiales</taxon>
        <taxon>Burkholderiaceae</taxon>
        <taxon>Burkholderia</taxon>
        <taxon>pseudomallei group</taxon>
    </lineage>
</organism>